<feature type="transmembrane region" description="Helical" evidence="1">
    <location>
        <begin position="69"/>
        <end position="87"/>
    </location>
</feature>
<gene>
    <name evidence="2" type="ORF">CLV74_106156</name>
</gene>
<dbReference type="OrthoDB" id="5339490at2"/>
<evidence type="ECO:0000313" key="2">
    <source>
        <dbReference type="EMBL" id="PRY89454.1"/>
    </source>
</evidence>
<keyword evidence="1" id="KW-1133">Transmembrane helix</keyword>
<proteinExistence type="predicted"/>
<dbReference type="RefSeq" id="WP_106264573.1">
    <property type="nucleotide sequence ID" value="NZ_PVTQ01000006.1"/>
</dbReference>
<keyword evidence="1" id="KW-0812">Transmembrane</keyword>
<keyword evidence="1" id="KW-0472">Membrane</keyword>
<comment type="caution">
    <text evidence="2">The sequence shown here is derived from an EMBL/GenBank/DDBJ whole genome shotgun (WGS) entry which is preliminary data.</text>
</comment>
<feature type="transmembrane region" description="Helical" evidence="1">
    <location>
        <begin position="39"/>
        <end position="57"/>
    </location>
</feature>
<dbReference type="EMBL" id="PVTQ01000006">
    <property type="protein sequence ID" value="PRY89454.1"/>
    <property type="molecule type" value="Genomic_DNA"/>
</dbReference>
<dbReference type="AlphaFoldDB" id="A0A2T0WSC4"/>
<name>A0A2T0WSC4_9RHOB</name>
<accession>A0A2T0WSC4</accession>
<reference evidence="2 3" key="1">
    <citation type="submission" date="2018-03" db="EMBL/GenBank/DDBJ databases">
        <title>Genomic Encyclopedia of Archaeal and Bacterial Type Strains, Phase II (KMG-II): from individual species to whole genera.</title>
        <authorList>
            <person name="Goeker M."/>
        </authorList>
    </citation>
    <scope>NUCLEOTIDE SEQUENCE [LARGE SCALE GENOMIC DNA]</scope>
    <source>
        <strain evidence="2 3">DSM 100212</strain>
    </source>
</reference>
<feature type="transmembrane region" description="Helical" evidence="1">
    <location>
        <begin position="12"/>
        <end position="33"/>
    </location>
</feature>
<organism evidence="2 3">
    <name type="scientific">Donghicola tyrosinivorans</name>
    <dbReference type="NCBI Taxonomy" id="1652492"/>
    <lineage>
        <taxon>Bacteria</taxon>
        <taxon>Pseudomonadati</taxon>
        <taxon>Pseudomonadota</taxon>
        <taxon>Alphaproteobacteria</taxon>
        <taxon>Rhodobacterales</taxon>
        <taxon>Roseobacteraceae</taxon>
        <taxon>Donghicola</taxon>
    </lineage>
</organism>
<evidence type="ECO:0000313" key="3">
    <source>
        <dbReference type="Proteomes" id="UP000238392"/>
    </source>
</evidence>
<protein>
    <submittedName>
        <fullName evidence="2">Uncharacterized protein DUF4405</fullName>
    </submittedName>
</protein>
<dbReference type="Proteomes" id="UP000238392">
    <property type="component" value="Unassembled WGS sequence"/>
</dbReference>
<keyword evidence="3" id="KW-1185">Reference proteome</keyword>
<evidence type="ECO:0000256" key="1">
    <source>
        <dbReference type="SAM" id="Phobius"/>
    </source>
</evidence>
<sequence length="169" mass="17838">MTAIFMRYATPLITTLFLVSLISGIALFFHVGPAGFHGMHEWLSMVLIAPFALHLWKNWRPMTVYFKKAAFAVSVIASIGAASLFLVPTSDASGEATGRAAVFGALNLMMQGSVTEVAALLDMTPDALSAALKNKGLEVTSADQTLAEIGTTGGRDTMAMAGVLASIER</sequence>